<dbReference type="PANTHER" id="PTHR43266">
    <property type="entry name" value="MACROLIDE-EFFLUX PROTEIN"/>
    <property type="match status" value="1"/>
</dbReference>
<dbReference type="Pfam" id="PF07690">
    <property type="entry name" value="MFS_1"/>
    <property type="match status" value="1"/>
</dbReference>
<dbReference type="SUPFAM" id="SSF103473">
    <property type="entry name" value="MFS general substrate transporter"/>
    <property type="match status" value="1"/>
</dbReference>
<dbReference type="InterPro" id="IPR011701">
    <property type="entry name" value="MFS"/>
</dbReference>
<organism evidence="8 9">
    <name type="scientific">Stutzerimonas tarimensis</name>
    <dbReference type="NCBI Taxonomy" id="1507735"/>
    <lineage>
        <taxon>Bacteria</taxon>
        <taxon>Pseudomonadati</taxon>
        <taxon>Pseudomonadota</taxon>
        <taxon>Gammaproteobacteria</taxon>
        <taxon>Pseudomonadales</taxon>
        <taxon>Pseudomonadaceae</taxon>
        <taxon>Stutzerimonas</taxon>
    </lineage>
</organism>
<dbReference type="Proteomes" id="UP001595630">
    <property type="component" value="Unassembled WGS sequence"/>
</dbReference>
<feature type="transmembrane region" description="Helical" evidence="7">
    <location>
        <begin position="216"/>
        <end position="240"/>
    </location>
</feature>
<feature type="transmembrane region" description="Helical" evidence="7">
    <location>
        <begin position="343"/>
        <end position="363"/>
    </location>
</feature>
<evidence type="ECO:0000313" key="8">
    <source>
        <dbReference type="EMBL" id="MFC3608945.1"/>
    </source>
</evidence>
<gene>
    <name evidence="8" type="ORF">ACFOMF_14265</name>
</gene>
<proteinExistence type="predicted"/>
<comment type="caution">
    <text evidence="8">The sequence shown here is derived from an EMBL/GenBank/DDBJ whole genome shotgun (WGS) entry which is preliminary data.</text>
</comment>
<accession>A0ABV7T6Z2</accession>
<feature type="transmembrane region" description="Helical" evidence="7">
    <location>
        <begin position="137"/>
        <end position="157"/>
    </location>
</feature>
<keyword evidence="5 7" id="KW-1133">Transmembrane helix</keyword>
<keyword evidence="9" id="KW-1185">Reference proteome</keyword>
<sequence length="405" mass="43444">MKRSFGIVWVSQTLVIFSVVLVVFTAGILTYQHTDSLISFSLVILCGYLPELFVMPLAGPWIDRWPRKRILLGCCFIQCLVFSTYWLNLAADEPSMPLVYAVLLLSSLVGGVHRLAYNASLTLFTRNDRAYPRLNGVAQAGLASAHVLAPLVAGTLLTLTEGWLVAAVAATACLLAGLVMLRVDFPELPSTRRWRSSKRDFWVGARYLARARGLRLFLLMHAFANLARGASVVLFTPFILEFASEAVLGTLRSVAGLGMALGAVFMVVWGGPVRQLRGVIVSLTSCGLFMALIGLTRAPLVIGLATFALFVATPILAALAHSIWQRRVPASVQGRVFGLRDSLAGAALALGYVASPWVAAGLFEPLAGSRVAGIAALYVTMGLATVALAVVVANHRAVRRLGPQD</sequence>
<evidence type="ECO:0000313" key="9">
    <source>
        <dbReference type="Proteomes" id="UP001595630"/>
    </source>
</evidence>
<feature type="transmembrane region" description="Helical" evidence="7">
    <location>
        <begin position="375"/>
        <end position="393"/>
    </location>
</feature>
<feature type="transmembrane region" description="Helical" evidence="7">
    <location>
        <begin position="163"/>
        <end position="185"/>
    </location>
</feature>
<evidence type="ECO:0000256" key="1">
    <source>
        <dbReference type="ARBA" id="ARBA00004651"/>
    </source>
</evidence>
<feature type="transmembrane region" description="Helical" evidence="7">
    <location>
        <begin position="70"/>
        <end position="87"/>
    </location>
</feature>
<feature type="transmembrane region" description="Helical" evidence="7">
    <location>
        <begin position="7"/>
        <end position="31"/>
    </location>
</feature>
<reference evidence="9" key="1">
    <citation type="journal article" date="2019" name="Int. J. Syst. Evol. Microbiol.">
        <title>The Global Catalogue of Microorganisms (GCM) 10K type strain sequencing project: providing services to taxonomists for standard genome sequencing and annotation.</title>
        <authorList>
            <consortium name="The Broad Institute Genomics Platform"/>
            <consortium name="The Broad Institute Genome Sequencing Center for Infectious Disease"/>
            <person name="Wu L."/>
            <person name="Ma J."/>
        </authorList>
    </citation>
    <scope>NUCLEOTIDE SEQUENCE [LARGE SCALE GENOMIC DNA]</scope>
    <source>
        <strain evidence="9">KCTC 42447</strain>
    </source>
</reference>
<keyword evidence="3" id="KW-1003">Cell membrane</keyword>
<feature type="transmembrane region" description="Helical" evidence="7">
    <location>
        <begin position="99"/>
        <end position="117"/>
    </location>
</feature>
<comment type="subcellular location">
    <subcellularLocation>
        <location evidence="1">Cell membrane</location>
        <topology evidence="1">Multi-pass membrane protein</topology>
    </subcellularLocation>
</comment>
<evidence type="ECO:0000256" key="4">
    <source>
        <dbReference type="ARBA" id="ARBA00022692"/>
    </source>
</evidence>
<protein>
    <submittedName>
        <fullName evidence="8">MFS transporter</fullName>
    </submittedName>
</protein>
<evidence type="ECO:0000256" key="7">
    <source>
        <dbReference type="SAM" id="Phobius"/>
    </source>
</evidence>
<evidence type="ECO:0000256" key="6">
    <source>
        <dbReference type="ARBA" id="ARBA00023136"/>
    </source>
</evidence>
<evidence type="ECO:0000256" key="2">
    <source>
        <dbReference type="ARBA" id="ARBA00022448"/>
    </source>
</evidence>
<dbReference type="InterPro" id="IPR036259">
    <property type="entry name" value="MFS_trans_sf"/>
</dbReference>
<feature type="transmembrane region" description="Helical" evidence="7">
    <location>
        <begin position="246"/>
        <end position="269"/>
    </location>
</feature>
<keyword evidence="4 7" id="KW-0812">Transmembrane</keyword>
<dbReference type="PANTHER" id="PTHR43266:SF2">
    <property type="entry name" value="MAJOR FACILITATOR SUPERFAMILY (MFS) PROFILE DOMAIN-CONTAINING PROTEIN"/>
    <property type="match status" value="1"/>
</dbReference>
<feature type="transmembrane region" description="Helical" evidence="7">
    <location>
        <begin position="37"/>
        <end position="58"/>
    </location>
</feature>
<evidence type="ECO:0000256" key="3">
    <source>
        <dbReference type="ARBA" id="ARBA00022475"/>
    </source>
</evidence>
<dbReference type="EMBL" id="JBHRXZ010000024">
    <property type="protein sequence ID" value="MFC3608945.1"/>
    <property type="molecule type" value="Genomic_DNA"/>
</dbReference>
<dbReference type="Gene3D" id="1.20.1250.20">
    <property type="entry name" value="MFS general substrate transporter like domains"/>
    <property type="match status" value="1"/>
</dbReference>
<feature type="transmembrane region" description="Helical" evidence="7">
    <location>
        <begin position="276"/>
        <end position="295"/>
    </location>
</feature>
<keyword evidence="2" id="KW-0813">Transport</keyword>
<dbReference type="RefSeq" id="WP_386366040.1">
    <property type="nucleotide sequence ID" value="NZ_JBHRXZ010000024.1"/>
</dbReference>
<dbReference type="CDD" id="cd06173">
    <property type="entry name" value="MFS_MefA_like"/>
    <property type="match status" value="1"/>
</dbReference>
<name>A0ABV7T6Z2_9GAMM</name>
<keyword evidence="6 7" id="KW-0472">Membrane</keyword>
<evidence type="ECO:0000256" key="5">
    <source>
        <dbReference type="ARBA" id="ARBA00022989"/>
    </source>
</evidence>
<feature type="transmembrane region" description="Helical" evidence="7">
    <location>
        <begin position="301"/>
        <end position="323"/>
    </location>
</feature>